<dbReference type="Proteomes" id="UP001257060">
    <property type="component" value="Unassembled WGS sequence"/>
</dbReference>
<evidence type="ECO:0000256" key="2">
    <source>
        <dbReference type="SAM" id="MobiDB-lite"/>
    </source>
</evidence>
<comment type="caution">
    <text evidence="3">The sequence shown here is derived from an EMBL/GenBank/DDBJ whole genome shotgun (WGS) entry which is preliminary data.</text>
</comment>
<sequence>MRRSATTAMTAMLLIAALTIVPMAGLAQSDTATPATPTPTADSESTDNESVRSGELLSGVLAVQDAEIDGELETRAFGIRVAQAATDEAKADVVAERLESNRVRLDELERRKARLETARENGSMSRGQYEARIAGLTVETATVKELTNRSANASEGIPSELLERRGVNASAIHTLATRAADLTGPEVAEIARSIAGPNTSRGDASERREAAGNASAPGDRAAAGDSERRGTDADGRRGPAAEADDTTTGDESATTETATSESKSGSHPRDSGTDDSDADREPGGSTRGAAFASISGDDRA</sequence>
<feature type="coiled-coil region" evidence="1">
    <location>
        <begin position="91"/>
        <end position="125"/>
    </location>
</feature>
<name>A0ABU2G9F9_9EURY</name>
<keyword evidence="1" id="KW-0175">Coiled coil</keyword>
<organism evidence="3 4">
    <name type="scientific">Halogeometricum salsisoli</name>
    <dbReference type="NCBI Taxonomy" id="2950536"/>
    <lineage>
        <taxon>Archaea</taxon>
        <taxon>Methanobacteriati</taxon>
        <taxon>Methanobacteriota</taxon>
        <taxon>Stenosarchaea group</taxon>
        <taxon>Halobacteria</taxon>
        <taxon>Halobacteriales</taxon>
        <taxon>Haloferacaceae</taxon>
        <taxon>Halogeometricum</taxon>
    </lineage>
</organism>
<evidence type="ECO:0000313" key="3">
    <source>
        <dbReference type="EMBL" id="MDS0297412.1"/>
    </source>
</evidence>
<dbReference type="RefSeq" id="WP_310922203.1">
    <property type="nucleotide sequence ID" value="NZ_JAMQOP010000001.1"/>
</dbReference>
<feature type="compositionally biased region" description="Low complexity" evidence="2">
    <location>
        <begin position="29"/>
        <end position="43"/>
    </location>
</feature>
<feature type="region of interest" description="Disordered" evidence="2">
    <location>
        <begin position="29"/>
        <end position="53"/>
    </location>
</feature>
<keyword evidence="4" id="KW-1185">Reference proteome</keyword>
<evidence type="ECO:0008006" key="5">
    <source>
        <dbReference type="Google" id="ProtNLM"/>
    </source>
</evidence>
<feature type="compositionally biased region" description="Low complexity" evidence="2">
    <location>
        <begin position="249"/>
        <end position="265"/>
    </location>
</feature>
<feature type="region of interest" description="Disordered" evidence="2">
    <location>
        <begin position="192"/>
        <end position="300"/>
    </location>
</feature>
<gene>
    <name evidence="3" type="ORF">NDI76_01485</name>
</gene>
<evidence type="ECO:0000256" key="1">
    <source>
        <dbReference type="SAM" id="Coils"/>
    </source>
</evidence>
<dbReference type="EMBL" id="JAMQOP010000001">
    <property type="protein sequence ID" value="MDS0297412.1"/>
    <property type="molecule type" value="Genomic_DNA"/>
</dbReference>
<proteinExistence type="predicted"/>
<protein>
    <recommendedName>
        <fullName evidence="5">DUF5667 domain-containing protein</fullName>
    </recommendedName>
</protein>
<feature type="compositionally biased region" description="Basic and acidic residues" evidence="2">
    <location>
        <begin position="225"/>
        <end position="239"/>
    </location>
</feature>
<reference evidence="3 4" key="1">
    <citation type="submission" date="2022-06" db="EMBL/GenBank/DDBJ databases">
        <title>Halogeometricum sp. a new haloarchaeum isolate from saline soil.</title>
        <authorList>
            <person name="Strakova D."/>
            <person name="Galisteo C."/>
            <person name="Sanchez-Porro C."/>
            <person name="Ventosa A."/>
        </authorList>
    </citation>
    <scope>NUCLEOTIDE SEQUENCE [LARGE SCALE GENOMIC DNA]</scope>
    <source>
        <strain evidence="3 4">S1BR25-6</strain>
    </source>
</reference>
<evidence type="ECO:0000313" key="4">
    <source>
        <dbReference type="Proteomes" id="UP001257060"/>
    </source>
</evidence>
<accession>A0ABU2G9F9</accession>